<dbReference type="GO" id="GO:1990904">
    <property type="term" value="C:ribonucleoprotein complex"/>
    <property type="evidence" value="ECO:0007669"/>
    <property type="project" value="UniProtKB-KW"/>
</dbReference>
<dbReference type="EMBL" id="SDOX01000002">
    <property type="protein sequence ID" value="TFJ88193.1"/>
    <property type="molecule type" value="Genomic_DNA"/>
</dbReference>
<dbReference type="Proteomes" id="UP000355283">
    <property type="component" value="Unassembled WGS sequence"/>
</dbReference>
<evidence type="ECO:0000256" key="3">
    <source>
        <dbReference type="ARBA" id="ARBA00022833"/>
    </source>
</evidence>
<keyword evidence="3" id="KW-0862">Zinc</keyword>
<dbReference type="PANTHER" id="PTHR22684">
    <property type="entry name" value="NULP1-RELATED"/>
    <property type="match status" value="1"/>
</dbReference>
<dbReference type="PANTHER" id="PTHR22684:SF0">
    <property type="entry name" value="RIBOSOME QUALITY CONTROL COMPLEX SUBUNIT TCF25"/>
    <property type="match status" value="1"/>
</dbReference>
<dbReference type="GO" id="GO:1990112">
    <property type="term" value="C:RQC complex"/>
    <property type="evidence" value="ECO:0007669"/>
    <property type="project" value="TreeGrafter"/>
</dbReference>
<dbReference type="InterPro" id="IPR018271">
    <property type="entry name" value="Ribosomal_uS14_CS"/>
</dbReference>
<evidence type="ECO:0000313" key="7">
    <source>
        <dbReference type="Proteomes" id="UP000355283"/>
    </source>
</evidence>
<dbReference type="InterPro" id="IPR039744">
    <property type="entry name" value="RIbosomal_uS14_euk_arc"/>
</dbReference>
<sequence length="621" mass="68564">MSARHLKALRISNVGLADGVDAEEAEDADSPVGGCRGGFDVLIGSSDEEDDSIDAGKGHDKNIVEVGRFSHELRPVALLKPKAKRNDASKEEDDEDKWWQIETCARGAERDEKEGVNVSSDKTECSGLRALFIDRKALNLDRELMFRFGQEGLVEGGGGGGGGGPGNRSRARTNFGHSGGALSRMYHRRCFFGGPKEDWQRPPTFVGGGLRLSRVRAPVDCETSSGEEARAWFAFEWSPALQALQHDYRRVQETCNPNALAIFLAQHPHYAEGLLTLALVLAAHGQMDRAHDHMLGGRGLYQTAFEVAKFILALDPRGDPTGILLCIDFYAVKAGKAEQLLGMRDAGFTIGRGWAGSGSEEVKQERAKTEDAKLDGGEDQGYHLAEGMCGGDWTVLELPNICFSCSLAQKLSAKAEEQLKSKDDLQEALRRFPLVLQPLVEKCRNELGSRITQEWGPILCHPFFARAEARLPPGCILPRLVSVYVQRSYNLWVHPEDMQFLYDGAREVLSQAEQQVEAWLYDLERTRRLQGGADCASVGHCLQRSPHFHPPDINSGTVLTKIVTIMGQKALQNAHPKKYGKGGRLCRVCGNGHGLIRKYDLNMCRQCFREKASDIGFVKYN</sequence>
<evidence type="ECO:0000256" key="1">
    <source>
        <dbReference type="ARBA" id="ARBA00001947"/>
    </source>
</evidence>
<dbReference type="GO" id="GO:0003735">
    <property type="term" value="F:structural constituent of ribosome"/>
    <property type="evidence" value="ECO:0007669"/>
    <property type="project" value="InterPro"/>
</dbReference>
<keyword evidence="4" id="KW-0689">Ribosomal protein</keyword>
<dbReference type="GO" id="GO:0005840">
    <property type="term" value="C:ribosome"/>
    <property type="evidence" value="ECO:0007669"/>
    <property type="project" value="UniProtKB-KW"/>
</dbReference>
<dbReference type="OrthoDB" id="10252683at2759"/>
<dbReference type="GO" id="GO:0006412">
    <property type="term" value="P:translation"/>
    <property type="evidence" value="ECO:0007669"/>
    <property type="project" value="InterPro"/>
</dbReference>
<accession>A0A4D9DDK5</accession>
<protein>
    <recommendedName>
        <fullName evidence="8">40S ribosomal protein S29</fullName>
    </recommendedName>
</protein>
<dbReference type="Gene3D" id="4.10.830.10">
    <property type="entry name" value="30s Ribosomal Protein S14, Chain N"/>
    <property type="match status" value="1"/>
</dbReference>
<dbReference type="AlphaFoldDB" id="A0A4D9DDK5"/>
<dbReference type="InterPro" id="IPR043140">
    <property type="entry name" value="Ribosomal_uS14_sf"/>
</dbReference>
<comment type="similarity">
    <text evidence="2">Belongs to the universal ribosomal protein uS14 family.</text>
</comment>
<dbReference type="Pfam" id="PF00253">
    <property type="entry name" value="Ribosomal_S14"/>
    <property type="match status" value="1"/>
</dbReference>
<comment type="caution">
    <text evidence="6">The sequence shown here is derived from an EMBL/GenBank/DDBJ whole genome shotgun (WGS) entry which is preliminary data.</text>
</comment>
<dbReference type="GO" id="GO:0008270">
    <property type="term" value="F:zinc ion binding"/>
    <property type="evidence" value="ECO:0007669"/>
    <property type="project" value="InterPro"/>
</dbReference>
<dbReference type="InterPro" id="IPR001209">
    <property type="entry name" value="Ribosomal_uS14"/>
</dbReference>
<evidence type="ECO:0000256" key="5">
    <source>
        <dbReference type="ARBA" id="ARBA00023274"/>
    </source>
</evidence>
<gene>
    <name evidence="6" type="ORF">NSK_000545</name>
</gene>
<name>A0A4D9DDK5_9STRA</name>
<dbReference type="PROSITE" id="PS00527">
    <property type="entry name" value="RIBOSOMAL_S14"/>
    <property type="match status" value="1"/>
</dbReference>
<keyword evidence="7" id="KW-1185">Reference proteome</keyword>
<evidence type="ECO:0008006" key="8">
    <source>
        <dbReference type="Google" id="ProtNLM"/>
    </source>
</evidence>
<dbReference type="FunFam" id="4.10.830.10:FF:000002">
    <property type="entry name" value="40S ribosomal protein S29"/>
    <property type="match status" value="1"/>
</dbReference>
<dbReference type="InterPro" id="IPR006994">
    <property type="entry name" value="TCF25/Rqc1"/>
</dbReference>
<proteinExistence type="inferred from homology"/>
<evidence type="ECO:0000256" key="2">
    <source>
        <dbReference type="ARBA" id="ARBA00009083"/>
    </source>
</evidence>
<dbReference type="Pfam" id="PF04910">
    <property type="entry name" value="Tcf25"/>
    <property type="match status" value="1"/>
</dbReference>
<reference evidence="6 7" key="1">
    <citation type="submission" date="2019-01" db="EMBL/GenBank/DDBJ databases">
        <title>Nuclear Genome Assembly of the Microalgal Biofuel strain Nannochloropsis salina CCMP1776.</title>
        <authorList>
            <person name="Hovde B."/>
        </authorList>
    </citation>
    <scope>NUCLEOTIDE SEQUENCE [LARGE SCALE GENOMIC DNA]</scope>
    <source>
        <strain evidence="6 7">CCMP1776</strain>
    </source>
</reference>
<evidence type="ECO:0000256" key="4">
    <source>
        <dbReference type="ARBA" id="ARBA00022980"/>
    </source>
</evidence>
<evidence type="ECO:0000313" key="6">
    <source>
        <dbReference type="EMBL" id="TFJ88193.1"/>
    </source>
</evidence>
<comment type="cofactor">
    <cofactor evidence="1">
        <name>Zn(2+)</name>
        <dbReference type="ChEBI" id="CHEBI:29105"/>
    </cofactor>
</comment>
<organism evidence="6 7">
    <name type="scientific">Nannochloropsis salina CCMP1776</name>
    <dbReference type="NCBI Taxonomy" id="1027361"/>
    <lineage>
        <taxon>Eukaryota</taxon>
        <taxon>Sar</taxon>
        <taxon>Stramenopiles</taxon>
        <taxon>Ochrophyta</taxon>
        <taxon>Eustigmatophyceae</taxon>
        <taxon>Eustigmatales</taxon>
        <taxon>Monodopsidaceae</taxon>
        <taxon>Microchloropsis</taxon>
        <taxon>Microchloropsis salina</taxon>
    </lineage>
</organism>
<keyword evidence="5" id="KW-0687">Ribonucleoprotein</keyword>
<dbReference type="NCBIfam" id="NF004424">
    <property type="entry name" value="PRK05766.1"/>
    <property type="match status" value="1"/>
</dbReference>